<keyword evidence="3" id="KW-0732">Signal</keyword>
<evidence type="ECO:0000313" key="14">
    <source>
        <dbReference type="EMBL" id="OHV20245.1"/>
    </source>
</evidence>
<dbReference type="InterPro" id="IPR000719">
    <property type="entry name" value="Prot_kinase_dom"/>
</dbReference>
<evidence type="ECO:0000256" key="2">
    <source>
        <dbReference type="ARBA" id="ARBA00022679"/>
    </source>
</evidence>
<dbReference type="GO" id="GO:0005524">
    <property type="term" value="F:ATP binding"/>
    <property type="evidence" value="ECO:0007669"/>
    <property type="project" value="UniProtKB-UniRule"/>
</dbReference>
<keyword evidence="14" id="KW-0723">Serine/threonine-protein kinase</keyword>
<keyword evidence="1" id="KW-1003">Cell membrane</keyword>
<feature type="transmembrane region" description="Helical" evidence="12">
    <location>
        <begin position="375"/>
        <end position="397"/>
    </location>
</feature>
<accession>A0A1S1PGZ5</accession>
<keyword evidence="9" id="KW-0449">Lipoprotein</keyword>
<evidence type="ECO:0000256" key="12">
    <source>
        <dbReference type="SAM" id="Phobius"/>
    </source>
</evidence>
<feature type="region of interest" description="Disordered" evidence="11">
    <location>
        <begin position="289"/>
        <end position="370"/>
    </location>
</feature>
<name>A0A1S1PGZ5_9ACTN</name>
<proteinExistence type="predicted"/>
<keyword evidence="6 10" id="KW-0067">ATP-binding</keyword>
<keyword evidence="8" id="KW-0564">Palmitate</keyword>
<evidence type="ECO:0000256" key="6">
    <source>
        <dbReference type="ARBA" id="ARBA00022840"/>
    </source>
</evidence>
<evidence type="ECO:0000256" key="7">
    <source>
        <dbReference type="ARBA" id="ARBA00023136"/>
    </source>
</evidence>
<dbReference type="SUPFAM" id="SSF56112">
    <property type="entry name" value="Protein kinase-like (PK-like)"/>
    <property type="match status" value="1"/>
</dbReference>
<evidence type="ECO:0000256" key="8">
    <source>
        <dbReference type="ARBA" id="ARBA00023139"/>
    </source>
</evidence>
<feature type="compositionally biased region" description="Gly residues" evidence="11">
    <location>
        <begin position="339"/>
        <end position="361"/>
    </location>
</feature>
<evidence type="ECO:0000256" key="9">
    <source>
        <dbReference type="ARBA" id="ARBA00023288"/>
    </source>
</evidence>
<keyword evidence="7 12" id="KW-0472">Membrane</keyword>
<dbReference type="InterPro" id="IPR011009">
    <property type="entry name" value="Kinase-like_dom_sf"/>
</dbReference>
<protein>
    <submittedName>
        <fullName evidence="14">Serine/threonine protein kinase</fullName>
    </submittedName>
</protein>
<keyword evidence="12" id="KW-1133">Transmembrane helix</keyword>
<evidence type="ECO:0000256" key="1">
    <source>
        <dbReference type="ARBA" id="ARBA00022475"/>
    </source>
</evidence>
<dbReference type="InterPro" id="IPR008271">
    <property type="entry name" value="Ser/Thr_kinase_AS"/>
</dbReference>
<keyword evidence="2" id="KW-0808">Transferase</keyword>
<feature type="region of interest" description="Disordered" evidence="11">
    <location>
        <begin position="400"/>
        <end position="474"/>
    </location>
</feature>
<feature type="compositionally biased region" description="Low complexity" evidence="11">
    <location>
        <begin position="420"/>
        <end position="468"/>
    </location>
</feature>
<dbReference type="PROSITE" id="PS00107">
    <property type="entry name" value="PROTEIN_KINASE_ATP"/>
    <property type="match status" value="1"/>
</dbReference>
<keyword evidence="4 10" id="KW-0547">Nucleotide-binding</keyword>
<dbReference type="OrthoDB" id="3217681at2"/>
<dbReference type="Pfam" id="PF00069">
    <property type="entry name" value="Pkinase"/>
    <property type="match status" value="1"/>
</dbReference>
<dbReference type="PANTHER" id="PTHR43289">
    <property type="entry name" value="MITOGEN-ACTIVATED PROTEIN KINASE KINASE KINASE 20-RELATED"/>
    <property type="match status" value="1"/>
</dbReference>
<feature type="compositionally biased region" description="Low complexity" evidence="11">
    <location>
        <begin position="328"/>
        <end position="338"/>
    </location>
</feature>
<dbReference type="Pfam" id="PF14041">
    <property type="entry name" value="Lipoprotein_21"/>
    <property type="match status" value="1"/>
</dbReference>
<dbReference type="Gene3D" id="3.30.200.20">
    <property type="entry name" value="Phosphorylase Kinase, domain 1"/>
    <property type="match status" value="1"/>
</dbReference>
<dbReference type="Proteomes" id="UP000179769">
    <property type="component" value="Unassembled WGS sequence"/>
</dbReference>
<sequence length="593" mass="60855">MLTPLTTDDPQRIGPYRLANRIGAGGMGIVYLGFSDDGKPAAIKVPSAGLVDDPEFRARFRQEVDAARRVRGNAVAAVIDADLTGTRPWMATEYVEGRNLTDAVATRGPFDERLLTGLAVGLADALVAIHAAGVVHRDLKPSNILLAWDGPRVIDFGIARAENNTSHTRAGSLIGTLTWMAPEQLRGERAGPAADVFAWGACVAFAAAGQPAFRGDRAEAVGLQILTGEPVLERLPPTIEPHVRAALRKEPAARPSAAEILGGLLGRPVSGPADSDAATGLLMSRWWNLPPTPPEGATPLRGHPPAGSHPRDADPHGAGPRGGPPPSDSYRGGWADSGQSGGGWPGFGGPGTGPPGAGRPDGGGRPDHGRRGMPVAVLAALAVLLVVGGVTAGALLLSGSDGDGGQAGPSTGPDVTSTLSGPTTAPNGGPTTSAGPTGPVTNPTSPGSGATTAPPTTPGSGPTSTSTPRRVMSADEAAGVVREHGYTPDMGSYDPDRMLNLVRGTRQGDDGRQRQTAFVFADGEYQGTDTKAPSNAITVEVRTNTDATVTYQTYVANGTTPTGTTSVRFRWNGTDFVALDPIPSDDPTVDNHR</sequence>
<reference evidence="15" key="1">
    <citation type="submission" date="2016-07" db="EMBL/GenBank/DDBJ databases">
        <title>Frankia sp. NRRL B-16219 Genome sequencing.</title>
        <authorList>
            <person name="Ghodhbane-Gtari F."/>
            <person name="Swanson E."/>
            <person name="Gueddou A."/>
            <person name="Louati M."/>
            <person name="Nouioui I."/>
            <person name="Hezbri K."/>
            <person name="Abebe-Akele F."/>
            <person name="Simpson S."/>
            <person name="Morris K."/>
            <person name="Thomas K."/>
            <person name="Gtari M."/>
            <person name="Tisa L.S."/>
        </authorList>
    </citation>
    <scope>NUCLEOTIDE SEQUENCE [LARGE SCALE GENOMIC DNA]</scope>
    <source>
        <strain evidence="15">NRRL B-16219</strain>
    </source>
</reference>
<keyword evidence="5 14" id="KW-0418">Kinase</keyword>
<keyword evidence="12" id="KW-0812">Transmembrane</keyword>
<dbReference type="PROSITE" id="PS00108">
    <property type="entry name" value="PROTEIN_KINASE_ST"/>
    <property type="match status" value="1"/>
</dbReference>
<dbReference type="PROSITE" id="PS50011">
    <property type="entry name" value="PROTEIN_KINASE_DOM"/>
    <property type="match status" value="1"/>
</dbReference>
<dbReference type="SMART" id="SM00220">
    <property type="entry name" value="S_TKc"/>
    <property type="match status" value="1"/>
</dbReference>
<evidence type="ECO:0000256" key="4">
    <source>
        <dbReference type="ARBA" id="ARBA00022741"/>
    </source>
</evidence>
<dbReference type="GO" id="GO:0004674">
    <property type="term" value="F:protein serine/threonine kinase activity"/>
    <property type="evidence" value="ECO:0007669"/>
    <property type="project" value="UniProtKB-KW"/>
</dbReference>
<comment type="caution">
    <text evidence="14">The sequence shown here is derived from an EMBL/GenBank/DDBJ whole genome shotgun (WGS) entry which is preliminary data.</text>
</comment>
<evidence type="ECO:0000256" key="5">
    <source>
        <dbReference type="ARBA" id="ARBA00022777"/>
    </source>
</evidence>
<dbReference type="InterPro" id="IPR017441">
    <property type="entry name" value="Protein_kinase_ATP_BS"/>
</dbReference>
<dbReference type="PANTHER" id="PTHR43289:SF34">
    <property type="entry name" value="SERINE_THREONINE-PROTEIN KINASE YBDM-RELATED"/>
    <property type="match status" value="1"/>
</dbReference>
<evidence type="ECO:0000256" key="11">
    <source>
        <dbReference type="SAM" id="MobiDB-lite"/>
    </source>
</evidence>
<organism evidence="14 15">
    <name type="scientific">Parafrankia soli</name>
    <dbReference type="NCBI Taxonomy" id="2599596"/>
    <lineage>
        <taxon>Bacteria</taxon>
        <taxon>Bacillati</taxon>
        <taxon>Actinomycetota</taxon>
        <taxon>Actinomycetes</taxon>
        <taxon>Frankiales</taxon>
        <taxon>Frankiaceae</taxon>
        <taxon>Parafrankia</taxon>
    </lineage>
</organism>
<dbReference type="RefSeq" id="WP_071066843.1">
    <property type="nucleotide sequence ID" value="NZ_MAXA01000268.1"/>
</dbReference>
<dbReference type="AlphaFoldDB" id="A0A1S1PGZ5"/>
<evidence type="ECO:0000313" key="15">
    <source>
        <dbReference type="Proteomes" id="UP000179769"/>
    </source>
</evidence>
<evidence type="ECO:0000256" key="10">
    <source>
        <dbReference type="PROSITE-ProRule" id="PRU10141"/>
    </source>
</evidence>
<dbReference type="Gene3D" id="1.10.510.10">
    <property type="entry name" value="Transferase(Phosphotransferase) domain 1"/>
    <property type="match status" value="1"/>
</dbReference>
<evidence type="ECO:0000259" key="13">
    <source>
        <dbReference type="PROSITE" id="PS50011"/>
    </source>
</evidence>
<gene>
    <name evidence="14" type="ORF">BBK14_08375</name>
</gene>
<feature type="binding site" evidence="10">
    <location>
        <position position="44"/>
    </location>
    <ligand>
        <name>ATP</name>
        <dbReference type="ChEBI" id="CHEBI:30616"/>
    </ligand>
</feature>
<feature type="domain" description="Protein kinase" evidence="13">
    <location>
        <begin position="16"/>
        <end position="270"/>
    </location>
</feature>
<keyword evidence="15" id="KW-1185">Reference proteome</keyword>
<dbReference type="EMBL" id="MAXA01000268">
    <property type="protein sequence ID" value="OHV20245.1"/>
    <property type="molecule type" value="Genomic_DNA"/>
</dbReference>
<evidence type="ECO:0000256" key="3">
    <source>
        <dbReference type="ARBA" id="ARBA00022729"/>
    </source>
</evidence>
<dbReference type="CDD" id="cd14014">
    <property type="entry name" value="STKc_PknB_like"/>
    <property type="match status" value="1"/>
</dbReference>
<dbReference type="InterPro" id="IPR025971">
    <property type="entry name" value="LppP/LprE"/>
</dbReference>